<evidence type="ECO:0000259" key="4">
    <source>
        <dbReference type="Pfam" id="PF17921"/>
    </source>
</evidence>
<evidence type="ECO:0008006" key="7">
    <source>
        <dbReference type="Google" id="ProtNLM"/>
    </source>
</evidence>
<evidence type="ECO:0000259" key="3">
    <source>
        <dbReference type="Pfam" id="PF07245"/>
    </source>
</evidence>
<dbReference type="OrthoDB" id="5866088at2759"/>
<accession>A0A3P8AG66</accession>
<dbReference type="Pfam" id="PF17921">
    <property type="entry name" value="Integrase_H2C2"/>
    <property type="match status" value="1"/>
</dbReference>
<feature type="transmembrane region" description="Helical" evidence="2">
    <location>
        <begin position="931"/>
        <end position="953"/>
    </location>
</feature>
<dbReference type="Pfam" id="PF07245">
    <property type="entry name" value="Phlebovirus_G2"/>
    <property type="match status" value="1"/>
</dbReference>
<dbReference type="GO" id="GO:0003676">
    <property type="term" value="F:nucleic acid binding"/>
    <property type="evidence" value="ECO:0007669"/>
    <property type="project" value="InterPro"/>
</dbReference>
<organism evidence="6">
    <name type="scientific">Heligmosomoides polygyrus</name>
    <name type="common">Parasitic roundworm</name>
    <dbReference type="NCBI Taxonomy" id="6339"/>
    <lineage>
        <taxon>Eukaryota</taxon>
        <taxon>Metazoa</taxon>
        <taxon>Ecdysozoa</taxon>
        <taxon>Nematoda</taxon>
        <taxon>Chromadorea</taxon>
        <taxon>Rhabditida</taxon>
        <taxon>Rhabditina</taxon>
        <taxon>Rhabditomorpha</taxon>
        <taxon>Strongyloidea</taxon>
        <taxon>Heligmosomidae</taxon>
        <taxon>Heligmosomoides</taxon>
    </lineage>
</organism>
<dbReference type="SUPFAM" id="SSF53098">
    <property type="entry name" value="Ribonuclease H-like"/>
    <property type="match status" value="1"/>
</dbReference>
<keyword evidence="2" id="KW-0812">Transmembrane</keyword>
<feature type="compositionally biased region" description="Polar residues" evidence="1">
    <location>
        <begin position="484"/>
        <end position="500"/>
    </location>
</feature>
<name>A0A3P8AG66_HELPZ</name>
<keyword evidence="2" id="KW-1133">Transmembrane helix</keyword>
<reference evidence="6" key="1">
    <citation type="submission" date="2018-11" db="EMBL/GenBank/DDBJ databases">
        <authorList>
            <consortium name="Pathogen Informatics"/>
        </authorList>
    </citation>
    <scope>NUCLEOTIDE SEQUENCE [LARGE SCALE GENOMIC DNA]</scope>
</reference>
<feature type="domain" description="DUF5641" evidence="5">
    <location>
        <begin position="378"/>
        <end position="475"/>
    </location>
</feature>
<feature type="transmembrane region" description="Helical" evidence="2">
    <location>
        <begin position="959"/>
        <end position="982"/>
    </location>
</feature>
<feature type="domain" description="Integrase zinc-binding" evidence="4">
    <location>
        <begin position="209"/>
        <end position="259"/>
    </location>
</feature>
<dbReference type="EMBL" id="UZAH01030950">
    <property type="protein sequence ID" value="VDP13092.1"/>
    <property type="molecule type" value="Genomic_DNA"/>
</dbReference>
<protein>
    <recommendedName>
        <fullName evidence="7">Integrase catalytic domain-containing protein</fullName>
    </recommendedName>
</protein>
<dbReference type="InterPro" id="IPR041588">
    <property type="entry name" value="Integrase_H2C2"/>
</dbReference>
<dbReference type="Gene3D" id="2.60.40.3770">
    <property type="match status" value="1"/>
</dbReference>
<dbReference type="InterPro" id="IPR012337">
    <property type="entry name" value="RNaseH-like_sf"/>
</dbReference>
<dbReference type="InterPro" id="IPR036397">
    <property type="entry name" value="RNaseH_sf"/>
</dbReference>
<gene>
    <name evidence="6" type="ORF">HPBE_LOCUS18830</name>
</gene>
<dbReference type="Gene3D" id="1.10.340.70">
    <property type="match status" value="1"/>
</dbReference>
<feature type="region of interest" description="Disordered" evidence="1">
    <location>
        <begin position="479"/>
        <end position="511"/>
    </location>
</feature>
<feature type="domain" description="Phlebovirus glycoprotein G2 fusion" evidence="3">
    <location>
        <begin position="671"/>
        <end position="779"/>
    </location>
</feature>
<dbReference type="InterPro" id="IPR040676">
    <property type="entry name" value="DUF5641"/>
</dbReference>
<dbReference type="InterPro" id="IPR009878">
    <property type="entry name" value="Phlebovirus_G2_fusion"/>
</dbReference>
<dbReference type="Pfam" id="PF18701">
    <property type="entry name" value="DUF5641"/>
    <property type="match status" value="1"/>
</dbReference>
<sequence length="996" mass="113183">MDIMETCAALFPEGDMIFWWSNKPLGLVSGVVYRVARPGNNLMVHRKDESGPQCAAEDTSAEEMHEQLVNVNATCQKRDDVDNLLPLSRYSSFSRAKRITALILRFIKKIISKGNSDMENRIPIHIPELADISDGIGSLCGREVRAARLALIRNHQLVYLNNDYKKSMDNTLRLYQDAQGVWRSKGRLGNSSLHFDAKNPIFVTPNTVLSSLIIQEAHGNYHRGIEHTISTVREQYWIPKLRQQVRKLIAHCVKCCRFNALPYRYPETTDLPQRRVMRCRPFQHTGLDFFDLPSCSEGGNQVKLYGCIFTCTVTRLIHLEVVRSMAVGDFLNALRRFIARKGVPESITCDNAPTFLLSGNILKNFQALQYRQQVVDAFHSSCQITEKFWNIWQQQYLTSLRETHKRLISDRRLVNDIPTVGDIVLVSDPVLPRNEWKMARIIATRQGADGAVREAELLTATKRKIRRPVNLLIPLEIPEDRSSESGNTSKNDSADTSPEPKTQDHGYNLRPRRPINYIENNVNFATTPRCYKHPTYSRKWFLFHIMVISMLQLASGNVTEFTSMSCANEGILVHAAQHQEYEICAGHCVKFPPEVTLHDFKATFKWHTKGQLTVMEMVCQGLDFCANVDCWICASVLLNPECWPFGAILVGALSMYGIIAFVYVFLYVPIIVVTMTMVTLPPTPKLNSVFITDGNNTGIWTGIISPALHCNSWTEAVTMNCTFSDDCKCNAAESKVVCHCSSSNLEEEFDRIHLKLPLKTASWEIEKRIGAPLTVKIPHLVSSEIFVTFNKTLHMAIEDVQNQKCTIENTSLQGRYHCAKGAFSNVRCKSELETFGEILCADNTFVVPCGPSSPKSTLHFHFDSALQLLKCAISCGEEKFHFHLSGVLKYITSIHPRVLSRIDGKSSSYEEFQWPDLDHIADVLFTWYKTLLIVLAILAISLIFSYILINAYGLRFLWLVLRIIRATCCWPLRTTILILRLLKDRYSRQKRAQKLA</sequence>
<dbReference type="Gene3D" id="3.30.420.10">
    <property type="entry name" value="Ribonuclease H-like superfamily/Ribonuclease H"/>
    <property type="match status" value="1"/>
</dbReference>
<evidence type="ECO:0000256" key="2">
    <source>
        <dbReference type="SAM" id="Phobius"/>
    </source>
</evidence>
<evidence type="ECO:0000313" key="6">
    <source>
        <dbReference type="EMBL" id="VDP13092.1"/>
    </source>
</evidence>
<keyword evidence="2" id="KW-0472">Membrane</keyword>
<proteinExistence type="predicted"/>
<feature type="transmembrane region" description="Helical" evidence="2">
    <location>
        <begin position="643"/>
        <end position="668"/>
    </location>
</feature>
<dbReference type="PANTHER" id="PTHR47331">
    <property type="entry name" value="PHD-TYPE DOMAIN-CONTAINING PROTEIN"/>
    <property type="match status" value="1"/>
</dbReference>
<dbReference type="AlphaFoldDB" id="A0A3P8AG66"/>
<evidence type="ECO:0000256" key="1">
    <source>
        <dbReference type="SAM" id="MobiDB-lite"/>
    </source>
</evidence>
<evidence type="ECO:0000259" key="5">
    <source>
        <dbReference type="Pfam" id="PF18701"/>
    </source>
</evidence>